<evidence type="ECO:0000313" key="6">
    <source>
        <dbReference type="Proteomes" id="UP000198976"/>
    </source>
</evidence>
<dbReference type="PROSITE" id="PS51677">
    <property type="entry name" value="NODB"/>
    <property type="match status" value="1"/>
</dbReference>
<feature type="domain" description="NodB homology" evidence="4">
    <location>
        <begin position="320"/>
        <end position="497"/>
    </location>
</feature>
<evidence type="ECO:0000256" key="3">
    <source>
        <dbReference type="SAM" id="MobiDB-lite"/>
    </source>
</evidence>
<feature type="region of interest" description="Disordered" evidence="3">
    <location>
        <begin position="39"/>
        <end position="72"/>
    </location>
</feature>
<evidence type="ECO:0000256" key="2">
    <source>
        <dbReference type="ARBA" id="ARBA00022801"/>
    </source>
</evidence>
<dbReference type="InterPro" id="IPR050248">
    <property type="entry name" value="Polysacc_deacetylase_ArnD"/>
</dbReference>
<evidence type="ECO:0000256" key="1">
    <source>
        <dbReference type="ARBA" id="ARBA00022723"/>
    </source>
</evidence>
<dbReference type="PROSITE" id="PS51257">
    <property type="entry name" value="PROKAR_LIPOPROTEIN"/>
    <property type="match status" value="1"/>
</dbReference>
<dbReference type="RefSeq" id="WP_092648067.1">
    <property type="nucleotide sequence ID" value="NZ_LT629792.1"/>
</dbReference>
<keyword evidence="1" id="KW-0479">Metal-binding</keyword>
<dbReference type="Gene3D" id="3.20.20.370">
    <property type="entry name" value="Glycoside hydrolase/deacetylase"/>
    <property type="match status" value="1"/>
</dbReference>
<reference evidence="5 6" key="1">
    <citation type="submission" date="2016-10" db="EMBL/GenBank/DDBJ databases">
        <authorList>
            <person name="Varghese N."/>
            <person name="Submissions S."/>
        </authorList>
    </citation>
    <scope>NUCLEOTIDE SEQUENCE [LARGE SCALE GENOMIC DNA]</scope>
    <source>
        <strain evidence="5 6">DSM 9169</strain>
    </source>
</reference>
<protein>
    <submittedName>
        <fullName evidence="5">Peptidoglycan/xylan/chitin deacetylase, PgdA/CDA1 family</fullName>
    </submittedName>
</protein>
<gene>
    <name evidence="5" type="ORF">SAMN04489714_0096</name>
</gene>
<accession>A0ABY0V4R7</accession>
<sequence>MMALREYNGSSNRLGRHRWCTALACVAVLTGLTACNPGSGDTAPSGTQESGQSAASSAPQSGPPTSPAGIRSHVADMPEALPADDPQIGHVIDRSSTADIPVTWPGIQGFDDVNAFMEQRALEMASWPDSQEVRYDVSFAAGQWIGFVLEAITGTDDGEVTRSSSWIVDTQDQTVAPAAALVNEDERVQLFPAAKRALREADRDPGTYQDALARLGLRTNEAWHGPDDVRIGQDGSFALILNADSGVNADRAVLEVSPDQAAEVSSDLGRAVTAAVTGGAEFAGLPQPEPPFVPLEPLPADGSGVMGMVPTENVDCSAAQCVALTFDDGPDANLTPKLLDVLASKGVHATFFQLGPSVAARPDITARAVNEGHVVGSHSWSHPQLDTLPVEGIRDEVARSRDAIQQASGLLPALMHPPYGATNDKVTGVLSEAGQAAIFWDVDSEDWKNRDVKSTTDRIMATVRAGSIVLMHDVHPSTIEAVPGIIDQLQRQGFTLVTVPTLLGGVEAGQSYY</sequence>
<keyword evidence="6" id="KW-1185">Reference proteome</keyword>
<feature type="compositionally biased region" description="Low complexity" evidence="3">
    <location>
        <begin position="45"/>
        <end position="60"/>
    </location>
</feature>
<dbReference type="PANTHER" id="PTHR10587">
    <property type="entry name" value="GLYCOSYL TRANSFERASE-RELATED"/>
    <property type="match status" value="1"/>
</dbReference>
<dbReference type="InterPro" id="IPR011330">
    <property type="entry name" value="Glyco_hydro/deAcase_b/a-brl"/>
</dbReference>
<dbReference type="InterPro" id="IPR002509">
    <property type="entry name" value="NODB_dom"/>
</dbReference>
<organism evidence="5 6">
    <name type="scientific">Schaalia radingae</name>
    <dbReference type="NCBI Taxonomy" id="131110"/>
    <lineage>
        <taxon>Bacteria</taxon>
        <taxon>Bacillati</taxon>
        <taxon>Actinomycetota</taxon>
        <taxon>Actinomycetes</taxon>
        <taxon>Actinomycetales</taxon>
        <taxon>Actinomycetaceae</taxon>
        <taxon>Schaalia</taxon>
    </lineage>
</organism>
<dbReference type="Pfam" id="PF01522">
    <property type="entry name" value="Polysacc_deac_1"/>
    <property type="match status" value="1"/>
</dbReference>
<dbReference type="PANTHER" id="PTHR10587:SF133">
    <property type="entry name" value="CHITIN DEACETYLASE 1-RELATED"/>
    <property type="match status" value="1"/>
</dbReference>
<dbReference type="Proteomes" id="UP000198976">
    <property type="component" value="Chromosome I"/>
</dbReference>
<keyword evidence="2" id="KW-0378">Hydrolase</keyword>
<evidence type="ECO:0000313" key="5">
    <source>
        <dbReference type="EMBL" id="SDT85547.1"/>
    </source>
</evidence>
<evidence type="ECO:0000259" key="4">
    <source>
        <dbReference type="PROSITE" id="PS51677"/>
    </source>
</evidence>
<name>A0ABY0V4R7_9ACTO</name>
<dbReference type="SUPFAM" id="SSF88713">
    <property type="entry name" value="Glycoside hydrolase/deacetylase"/>
    <property type="match status" value="1"/>
</dbReference>
<dbReference type="EMBL" id="LT629792">
    <property type="protein sequence ID" value="SDT85547.1"/>
    <property type="molecule type" value="Genomic_DNA"/>
</dbReference>
<proteinExistence type="predicted"/>